<dbReference type="Pfam" id="PF24101">
    <property type="entry name" value="WHD_GTF3C1"/>
    <property type="match status" value="1"/>
</dbReference>
<keyword evidence="4" id="KW-1185">Reference proteome</keyword>
<dbReference type="PANTHER" id="PTHR15180">
    <property type="entry name" value="GENERAL TRANSCRIPTION FACTOR 3C POLYPEPTIDE 1"/>
    <property type="match status" value="1"/>
</dbReference>
<dbReference type="GO" id="GO:0003677">
    <property type="term" value="F:DNA binding"/>
    <property type="evidence" value="ECO:0007669"/>
    <property type="project" value="InterPro"/>
</dbReference>
<evidence type="ECO:0000313" key="4">
    <source>
        <dbReference type="Proteomes" id="UP000789342"/>
    </source>
</evidence>
<dbReference type="GO" id="GO:0042791">
    <property type="term" value="P:5S class rRNA transcription by RNA polymerase III"/>
    <property type="evidence" value="ECO:0007669"/>
    <property type="project" value="TreeGrafter"/>
</dbReference>
<protein>
    <submittedName>
        <fullName evidence="3">18507_t:CDS:1</fullName>
    </submittedName>
</protein>
<sequence>MTTSFNPNFEDMREIDNISITDVNSNLSVSRPIIPESLLTDSIIPTNNDTPDSMFNLSSAFTDEPLSNSRVDWTGLDVHNMRNDSMSSNTRFIFQNDLHSYNASELYSDTSLNSQVVTTLNEENYSGQPSSSPAGRNISSVSSDIPNAGTESFINKGKTAKSHNPESSDVPEISSLISELELQEDNGQKESGEVEAGPSRTSTHSQGNRIRSSSTSETSTIKIKSSKVATAKIIRNSKRKGSEEDQLAFNKKRKMTPLVSDVATELSKQVSPKKRKVFTPASITAALRQKVLTRLLEEHQVIEHSAELVKLYQQTLAKESNVMTTPHVIDKKTLQRAAAAMEEKGLLKTYNVSLPLLNGGSNTKLLFLHPSLTPSSPIVKEYVTKMLDRAILIGRSFKPSKIEEVNIEVEPLEEFQRRVAAEAAAGEKTITLEVPSESNTNPSNSCDALLMNSTAPEGLMGNLPGTEHVNKTLQTSNEMWWLHTARGYGWINAKMIRAKILHQYLISKLFDENYIDKNSRTFHTAILIRDLPLDLYLKIIGQSIPSQALTNYVCSGQSLDVSVIDLPSELRASLFSGNYKFRQNLKRLIDILVALRILKPIRRVFNESGDPVLDVDSDNADNFKFDPTEWSSKNATSCSPPQTLLAPAYQLLRHVPMFDFSVA</sequence>
<evidence type="ECO:0000313" key="3">
    <source>
        <dbReference type="EMBL" id="CAG8739192.1"/>
    </source>
</evidence>
<feature type="domain" description="GTF3C1 extended winged-helix" evidence="2">
    <location>
        <begin position="285"/>
        <end position="385"/>
    </location>
</feature>
<dbReference type="CDD" id="cd16169">
    <property type="entry name" value="Tau138_eWH"/>
    <property type="match status" value="1"/>
</dbReference>
<feature type="region of interest" description="Disordered" evidence="1">
    <location>
        <begin position="123"/>
        <end position="172"/>
    </location>
</feature>
<accession>A0A9N9NHU3</accession>
<feature type="non-terminal residue" evidence="3">
    <location>
        <position position="663"/>
    </location>
</feature>
<dbReference type="InterPro" id="IPR035625">
    <property type="entry name" value="Tfc3-like_eWH"/>
</dbReference>
<dbReference type="OrthoDB" id="68020at2759"/>
<dbReference type="InterPro" id="IPR056467">
    <property type="entry name" value="eWH_GTF3C1"/>
</dbReference>
<feature type="region of interest" description="Disordered" evidence="1">
    <location>
        <begin position="185"/>
        <end position="221"/>
    </location>
</feature>
<name>A0A9N9NHU3_9GLOM</name>
<evidence type="ECO:0000259" key="2">
    <source>
        <dbReference type="Pfam" id="PF24101"/>
    </source>
</evidence>
<organism evidence="3 4">
    <name type="scientific">Acaulospora morrowiae</name>
    <dbReference type="NCBI Taxonomy" id="94023"/>
    <lineage>
        <taxon>Eukaryota</taxon>
        <taxon>Fungi</taxon>
        <taxon>Fungi incertae sedis</taxon>
        <taxon>Mucoromycota</taxon>
        <taxon>Glomeromycotina</taxon>
        <taxon>Glomeromycetes</taxon>
        <taxon>Diversisporales</taxon>
        <taxon>Acaulosporaceae</taxon>
        <taxon>Acaulospora</taxon>
    </lineage>
</organism>
<dbReference type="AlphaFoldDB" id="A0A9N9NHU3"/>
<dbReference type="EMBL" id="CAJVPV010029718">
    <property type="protein sequence ID" value="CAG8739192.1"/>
    <property type="molecule type" value="Genomic_DNA"/>
</dbReference>
<feature type="compositionally biased region" description="Low complexity" evidence="1">
    <location>
        <begin position="209"/>
        <end position="221"/>
    </location>
</feature>
<evidence type="ECO:0000256" key="1">
    <source>
        <dbReference type="SAM" id="MobiDB-lite"/>
    </source>
</evidence>
<dbReference type="PANTHER" id="PTHR15180:SF1">
    <property type="entry name" value="GENERAL TRANSCRIPTION FACTOR 3C POLYPEPTIDE 1"/>
    <property type="match status" value="1"/>
</dbReference>
<dbReference type="GO" id="GO:0006384">
    <property type="term" value="P:transcription initiation at RNA polymerase III promoter"/>
    <property type="evidence" value="ECO:0007669"/>
    <property type="project" value="InterPro"/>
</dbReference>
<gene>
    <name evidence="3" type="ORF">AMORRO_LOCUS14586</name>
</gene>
<comment type="caution">
    <text evidence="3">The sequence shown here is derived from an EMBL/GenBank/DDBJ whole genome shotgun (WGS) entry which is preliminary data.</text>
</comment>
<dbReference type="GO" id="GO:0000127">
    <property type="term" value="C:transcription factor TFIIIC complex"/>
    <property type="evidence" value="ECO:0007669"/>
    <property type="project" value="InterPro"/>
</dbReference>
<feature type="compositionally biased region" description="Polar residues" evidence="1">
    <location>
        <begin position="123"/>
        <end position="153"/>
    </location>
</feature>
<dbReference type="InterPro" id="IPR044210">
    <property type="entry name" value="Tfc3-like"/>
</dbReference>
<feature type="compositionally biased region" description="Polar residues" evidence="1">
    <location>
        <begin position="199"/>
        <end position="208"/>
    </location>
</feature>
<proteinExistence type="predicted"/>
<reference evidence="3" key="1">
    <citation type="submission" date="2021-06" db="EMBL/GenBank/DDBJ databases">
        <authorList>
            <person name="Kallberg Y."/>
            <person name="Tangrot J."/>
            <person name="Rosling A."/>
        </authorList>
    </citation>
    <scope>NUCLEOTIDE SEQUENCE</scope>
    <source>
        <strain evidence="3">CL551</strain>
    </source>
</reference>
<dbReference type="Proteomes" id="UP000789342">
    <property type="component" value="Unassembled WGS sequence"/>
</dbReference>